<feature type="domain" description="DEAD-box RNA helicase Q" evidence="13">
    <location>
        <begin position="1"/>
        <end position="29"/>
    </location>
</feature>
<comment type="caution">
    <text evidence="14">The sequence shown here is derived from an EMBL/GenBank/DDBJ whole genome shotgun (WGS) entry which is preliminary data.</text>
</comment>
<proteinExistence type="inferred from homology"/>
<accession>A0A2P6TV40</accession>
<dbReference type="GO" id="GO:0005524">
    <property type="term" value="F:ATP binding"/>
    <property type="evidence" value="ECO:0007669"/>
    <property type="project" value="UniProtKB-KW"/>
</dbReference>
<keyword evidence="15" id="KW-1185">Reference proteome</keyword>
<dbReference type="AlphaFoldDB" id="A0A2P6TV40"/>
<dbReference type="Proteomes" id="UP000239899">
    <property type="component" value="Unassembled WGS sequence"/>
</dbReference>
<evidence type="ECO:0000256" key="5">
    <source>
        <dbReference type="ARBA" id="ARBA00022840"/>
    </source>
</evidence>
<feature type="compositionally biased region" description="Acidic residues" evidence="10">
    <location>
        <begin position="458"/>
        <end position="469"/>
    </location>
</feature>
<dbReference type="GO" id="GO:0003723">
    <property type="term" value="F:RNA binding"/>
    <property type="evidence" value="ECO:0007669"/>
    <property type="project" value="UniProtKB-KW"/>
</dbReference>
<evidence type="ECO:0000313" key="14">
    <source>
        <dbReference type="EMBL" id="PRW57918.1"/>
    </source>
</evidence>
<dbReference type="InterPro" id="IPR001650">
    <property type="entry name" value="Helicase_C-like"/>
</dbReference>
<feature type="short sequence motif" description="Q motif" evidence="9">
    <location>
        <begin position="1"/>
        <end position="29"/>
    </location>
</feature>
<evidence type="ECO:0000313" key="15">
    <source>
        <dbReference type="Proteomes" id="UP000239899"/>
    </source>
</evidence>
<dbReference type="CDD" id="cd17961">
    <property type="entry name" value="DEADc_DDX56"/>
    <property type="match status" value="1"/>
</dbReference>
<keyword evidence="2" id="KW-0547">Nucleotide-binding</keyword>
<dbReference type="InterPro" id="IPR050079">
    <property type="entry name" value="DEAD_box_RNA_helicase"/>
</dbReference>
<evidence type="ECO:0000256" key="10">
    <source>
        <dbReference type="SAM" id="MobiDB-lite"/>
    </source>
</evidence>
<comment type="catalytic activity">
    <reaction evidence="8">
        <text>ATP + H2O = ADP + phosphate + H(+)</text>
        <dbReference type="Rhea" id="RHEA:13065"/>
        <dbReference type="ChEBI" id="CHEBI:15377"/>
        <dbReference type="ChEBI" id="CHEBI:15378"/>
        <dbReference type="ChEBI" id="CHEBI:30616"/>
        <dbReference type="ChEBI" id="CHEBI:43474"/>
        <dbReference type="ChEBI" id="CHEBI:456216"/>
        <dbReference type="EC" id="3.6.4.13"/>
    </reaction>
</comment>
<evidence type="ECO:0000256" key="4">
    <source>
        <dbReference type="ARBA" id="ARBA00022806"/>
    </source>
</evidence>
<keyword evidence="3" id="KW-0378">Hydrolase</keyword>
<dbReference type="Pfam" id="PF00270">
    <property type="entry name" value="DEAD"/>
    <property type="match status" value="1"/>
</dbReference>
<dbReference type="PROSITE" id="PS51195">
    <property type="entry name" value="Q_MOTIF"/>
    <property type="match status" value="1"/>
</dbReference>
<dbReference type="PANTHER" id="PTHR47959">
    <property type="entry name" value="ATP-DEPENDENT RNA HELICASE RHLE-RELATED"/>
    <property type="match status" value="1"/>
</dbReference>
<feature type="compositionally biased region" description="Basic and acidic residues" evidence="10">
    <location>
        <begin position="355"/>
        <end position="367"/>
    </location>
</feature>
<dbReference type="GO" id="GO:0005829">
    <property type="term" value="C:cytosol"/>
    <property type="evidence" value="ECO:0007669"/>
    <property type="project" value="TreeGrafter"/>
</dbReference>
<protein>
    <recommendedName>
        <fullName evidence="1">RNA helicase</fullName>
        <ecNumber evidence="1">3.6.4.13</ecNumber>
    </recommendedName>
</protein>
<evidence type="ECO:0000259" key="12">
    <source>
        <dbReference type="PROSITE" id="PS51194"/>
    </source>
</evidence>
<keyword evidence="4 14" id="KW-0347">Helicase</keyword>
<comment type="similarity">
    <text evidence="7">Belongs to the DEAD box helicase family. DDX56/DBP9 subfamily.</text>
</comment>
<dbReference type="CDD" id="cd18787">
    <property type="entry name" value="SF2_C_DEAD"/>
    <property type="match status" value="1"/>
</dbReference>
<sequence>MAWDATGLDPRLLRALSKRGFEQPTPVQGEAIPRALEGRDIVARARTGSGKTLAYLLPALHRVLSAGKGRAGWQALVLVPTRELCEQVREEAAAVATACGGELSATAIAGDGPLRAAAATAGQLVVTTPAKAAQALREGVLTPRMLEERLQVLVLDEADLLLSYGYEEDVAALAPQIPRSCQCMLMSATSSDDVDRLTKLVLHNPLTLNLLGAATSGDQAGAAAAAAAGGAAAEIEHFRIDMPPGCASGGPAAETAEKLLHLLALLKLNLVQRKVLIFVNDAEAGMRARLFLEAFGVRAALLNAELPLNSRHHILQEFNKGLFDYLIATDDVHGAAADGAAASGGGKQQRRKGGGGKDKGGKRKKDEEFGVTRGIDFKGVRTVINFDMPSSTQGYVHRVGRTGRAGQSGAAISLLAPSDAALAAELEAMLQTSSSSGEEGTDAERQQAAAAAAAAAGDDSDSGSDDEEGGSGRGRGGAAAGLQPHPRLTKKGVEGLRYRAEDVARSITKNVIKEARAKELKNELLNSQRLAAFFEEHPQDLNLLKHDKPLAATGAAAAAAHLKHIPAYLRDPTLQGRSFVGNTGRGVLPARKRRKTEGLDPVKGFVRAPRKGGDANEEETELEKAAAQWGKKHRKKAGKAARAAEFAPKQNVRKNRGRKRGVVVQQQSFGAKWSGGRGRVVSRPPVGCKPNVCTKNGVSNGCLTAKGGKQYACVDLGHGVIDATECTDGSVCDPEKLFCVTQPDNSPCAGRADGCYHFSHHDGMCIGGQQSLCPNLGPCNAAGTACEQPAQDNACTQNKVTNGCLVTPDGEFACTTKGSGHTQATECLAGTTCDMATLTCVPEQPDDGPCAGRADGCYHFSHHDGMCTGGQQSLCPDLGSCNADGTACEGSEDDPNAKCAGKRDGCYTGHNVTYYTCRNGTAADCPAGTHCSSAALDATCV</sequence>
<dbReference type="EMBL" id="LHPG02000006">
    <property type="protein sequence ID" value="PRW57918.1"/>
    <property type="molecule type" value="Genomic_DNA"/>
</dbReference>
<dbReference type="GO" id="GO:0003724">
    <property type="term" value="F:RNA helicase activity"/>
    <property type="evidence" value="ECO:0007669"/>
    <property type="project" value="UniProtKB-EC"/>
</dbReference>
<dbReference type="InterPro" id="IPR014014">
    <property type="entry name" value="RNA_helicase_DEAD_Q_motif"/>
</dbReference>
<dbReference type="InterPro" id="IPR027417">
    <property type="entry name" value="P-loop_NTPase"/>
</dbReference>
<dbReference type="EC" id="3.6.4.13" evidence="1"/>
<dbReference type="SMART" id="SM00487">
    <property type="entry name" value="DEXDc"/>
    <property type="match status" value="1"/>
</dbReference>
<evidence type="ECO:0000259" key="13">
    <source>
        <dbReference type="PROSITE" id="PS51195"/>
    </source>
</evidence>
<feature type="compositionally biased region" description="Low complexity" evidence="10">
    <location>
        <begin position="446"/>
        <end position="457"/>
    </location>
</feature>
<evidence type="ECO:0000256" key="9">
    <source>
        <dbReference type="PROSITE-ProRule" id="PRU00552"/>
    </source>
</evidence>
<keyword evidence="6" id="KW-0694">RNA-binding</keyword>
<evidence type="ECO:0000256" key="7">
    <source>
        <dbReference type="ARBA" id="ARBA00038041"/>
    </source>
</evidence>
<dbReference type="Pfam" id="PF00271">
    <property type="entry name" value="Helicase_C"/>
    <property type="match status" value="2"/>
</dbReference>
<evidence type="ECO:0000256" key="2">
    <source>
        <dbReference type="ARBA" id="ARBA00022741"/>
    </source>
</evidence>
<evidence type="ECO:0000256" key="3">
    <source>
        <dbReference type="ARBA" id="ARBA00022801"/>
    </source>
</evidence>
<feature type="region of interest" description="Disordered" evidence="10">
    <location>
        <begin position="430"/>
        <end position="492"/>
    </location>
</feature>
<gene>
    <name evidence="14" type="ORF">C2E21_3678</name>
</gene>
<dbReference type="STRING" id="3076.A0A2P6TV40"/>
<dbReference type="InterPro" id="IPR014001">
    <property type="entry name" value="Helicase_ATP-bd"/>
</dbReference>
<dbReference type="PROSITE" id="PS51194">
    <property type="entry name" value="HELICASE_CTER"/>
    <property type="match status" value="1"/>
</dbReference>
<feature type="domain" description="Helicase C-terminal" evidence="12">
    <location>
        <begin position="258"/>
        <end position="445"/>
    </location>
</feature>
<evidence type="ECO:0000256" key="1">
    <source>
        <dbReference type="ARBA" id="ARBA00012552"/>
    </source>
</evidence>
<dbReference type="InterPro" id="IPR011545">
    <property type="entry name" value="DEAD/DEAH_box_helicase_dom"/>
</dbReference>
<evidence type="ECO:0000259" key="11">
    <source>
        <dbReference type="PROSITE" id="PS51192"/>
    </source>
</evidence>
<name>A0A2P6TV40_CHLSO</name>
<dbReference type="PROSITE" id="PS51192">
    <property type="entry name" value="HELICASE_ATP_BIND_1"/>
    <property type="match status" value="1"/>
</dbReference>
<dbReference type="OrthoDB" id="1191041at2759"/>
<dbReference type="SUPFAM" id="SSF52540">
    <property type="entry name" value="P-loop containing nucleoside triphosphate hydrolases"/>
    <property type="match status" value="2"/>
</dbReference>
<evidence type="ECO:0000256" key="6">
    <source>
        <dbReference type="ARBA" id="ARBA00022884"/>
    </source>
</evidence>
<organism evidence="14 15">
    <name type="scientific">Chlorella sorokiniana</name>
    <name type="common">Freshwater green alga</name>
    <dbReference type="NCBI Taxonomy" id="3076"/>
    <lineage>
        <taxon>Eukaryota</taxon>
        <taxon>Viridiplantae</taxon>
        <taxon>Chlorophyta</taxon>
        <taxon>core chlorophytes</taxon>
        <taxon>Trebouxiophyceae</taxon>
        <taxon>Chlorellales</taxon>
        <taxon>Chlorellaceae</taxon>
        <taxon>Chlorella clade</taxon>
        <taxon>Chlorella</taxon>
    </lineage>
</organism>
<dbReference type="PANTHER" id="PTHR47959:SF21">
    <property type="entry name" value="DEAD-BOX HELICASE 56"/>
    <property type="match status" value="1"/>
</dbReference>
<reference evidence="14 15" key="1">
    <citation type="journal article" date="2018" name="Plant J.">
        <title>Genome sequences of Chlorella sorokiniana UTEX 1602 and Micractinium conductrix SAG 241.80: implications to maltose excretion by a green alga.</title>
        <authorList>
            <person name="Arriola M.B."/>
            <person name="Velmurugan N."/>
            <person name="Zhang Y."/>
            <person name="Plunkett M.H."/>
            <person name="Hondzo H."/>
            <person name="Barney B.M."/>
        </authorList>
    </citation>
    <scope>NUCLEOTIDE SEQUENCE [LARGE SCALE GENOMIC DNA]</scope>
    <source>
        <strain evidence="15">UTEX 1602</strain>
    </source>
</reference>
<dbReference type="GO" id="GO:0016787">
    <property type="term" value="F:hydrolase activity"/>
    <property type="evidence" value="ECO:0007669"/>
    <property type="project" value="UniProtKB-KW"/>
</dbReference>
<keyword evidence="5" id="KW-0067">ATP-binding</keyword>
<feature type="domain" description="Helicase ATP-binding" evidence="11">
    <location>
        <begin position="32"/>
        <end position="208"/>
    </location>
</feature>
<evidence type="ECO:0000256" key="8">
    <source>
        <dbReference type="ARBA" id="ARBA00047984"/>
    </source>
</evidence>
<dbReference type="Gene3D" id="3.40.50.300">
    <property type="entry name" value="P-loop containing nucleotide triphosphate hydrolases"/>
    <property type="match status" value="2"/>
</dbReference>
<dbReference type="SMART" id="SM00490">
    <property type="entry name" value="HELICc"/>
    <property type="match status" value="1"/>
</dbReference>
<feature type="region of interest" description="Disordered" evidence="10">
    <location>
        <begin position="338"/>
        <end position="367"/>
    </location>
</feature>